<dbReference type="PROSITE" id="PS50404">
    <property type="entry name" value="GST_NTER"/>
    <property type="match status" value="1"/>
</dbReference>
<name>A0A6A0A0A1_HAELA</name>
<feature type="region of interest" description="Disordered" evidence="1">
    <location>
        <begin position="1"/>
        <end position="28"/>
    </location>
</feature>
<keyword evidence="4" id="KW-1185">Reference proteome</keyword>
<sequence>MVKSKQAALGLDFWQDPEHAPTNPTALKRTFGQKGPIRVWLQLEEKRIPYTMEKVNMRCYGDKQRSFLAKVPNGLLPVIELDGQVVTESAVIMQLLEEVGAPG</sequence>
<dbReference type="AlphaFoldDB" id="A0A6A0A0A1"/>
<dbReference type="GO" id="GO:0005737">
    <property type="term" value="C:cytoplasm"/>
    <property type="evidence" value="ECO:0007669"/>
    <property type="project" value="TreeGrafter"/>
</dbReference>
<gene>
    <name evidence="3" type="ORF">HaLaN_25532</name>
</gene>
<comment type="caution">
    <text evidence="3">The sequence shown here is derived from an EMBL/GenBank/DDBJ whole genome shotgun (WGS) entry which is preliminary data.</text>
</comment>
<evidence type="ECO:0000313" key="3">
    <source>
        <dbReference type="EMBL" id="GFH27240.1"/>
    </source>
</evidence>
<dbReference type="InterPro" id="IPR036249">
    <property type="entry name" value="Thioredoxin-like_sf"/>
</dbReference>
<reference evidence="3 4" key="1">
    <citation type="submission" date="2020-02" db="EMBL/GenBank/DDBJ databases">
        <title>Draft genome sequence of Haematococcus lacustris strain NIES-144.</title>
        <authorList>
            <person name="Morimoto D."/>
            <person name="Nakagawa S."/>
            <person name="Yoshida T."/>
            <person name="Sawayama S."/>
        </authorList>
    </citation>
    <scope>NUCLEOTIDE SEQUENCE [LARGE SCALE GENOMIC DNA]</scope>
    <source>
        <strain evidence="3 4">NIES-144</strain>
    </source>
</reference>
<proteinExistence type="predicted"/>
<feature type="non-terminal residue" evidence="3">
    <location>
        <position position="1"/>
    </location>
</feature>
<feature type="non-terminal residue" evidence="3">
    <location>
        <position position="103"/>
    </location>
</feature>
<dbReference type="SUPFAM" id="SSF52833">
    <property type="entry name" value="Thioredoxin-like"/>
    <property type="match status" value="1"/>
</dbReference>
<protein>
    <submittedName>
        <fullName evidence="3">GST N-terminal domain-containing protein</fullName>
    </submittedName>
</protein>
<dbReference type="InterPro" id="IPR050983">
    <property type="entry name" value="GST_Omega/HSP26"/>
</dbReference>
<dbReference type="CDD" id="cd00570">
    <property type="entry name" value="GST_N_family"/>
    <property type="match status" value="1"/>
</dbReference>
<feature type="domain" description="GST N-terminal" evidence="2">
    <location>
        <begin position="23"/>
        <end position="103"/>
    </location>
</feature>
<evidence type="ECO:0000256" key="1">
    <source>
        <dbReference type="SAM" id="MobiDB-lite"/>
    </source>
</evidence>
<dbReference type="PANTHER" id="PTHR43968:SF14">
    <property type="entry name" value="GLUTATHIONE S-TRANSFERASE"/>
    <property type="match status" value="1"/>
</dbReference>
<evidence type="ECO:0000313" key="4">
    <source>
        <dbReference type="Proteomes" id="UP000485058"/>
    </source>
</evidence>
<evidence type="ECO:0000259" key="2">
    <source>
        <dbReference type="PROSITE" id="PS50404"/>
    </source>
</evidence>
<dbReference type="InterPro" id="IPR004045">
    <property type="entry name" value="Glutathione_S-Trfase_N"/>
</dbReference>
<organism evidence="3 4">
    <name type="scientific">Haematococcus lacustris</name>
    <name type="common">Green alga</name>
    <name type="synonym">Haematococcus pluvialis</name>
    <dbReference type="NCBI Taxonomy" id="44745"/>
    <lineage>
        <taxon>Eukaryota</taxon>
        <taxon>Viridiplantae</taxon>
        <taxon>Chlorophyta</taxon>
        <taxon>core chlorophytes</taxon>
        <taxon>Chlorophyceae</taxon>
        <taxon>CS clade</taxon>
        <taxon>Chlamydomonadales</taxon>
        <taxon>Haematococcaceae</taxon>
        <taxon>Haematococcus</taxon>
    </lineage>
</organism>
<dbReference type="Proteomes" id="UP000485058">
    <property type="component" value="Unassembled WGS sequence"/>
</dbReference>
<dbReference type="EMBL" id="BLLF01003402">
    <property type="protein sequence ID" value="GFH27240.1"/>
    <property type="molecule type" value="Genomic_DNA"/>
</dbReference>
<dbReference type="Pfam" id="PF13409">
    <property type="entry name" value="GST_N_2"/>
    <property type="match status" value="1"/>
</dbReference>
<dbReference type="Gene3D" id="3.40.30.10">
    <property type="entry name" value="Glutaredoxin"/>
    <property type="match status" value="1"/>
</dbReference>
<accession>A0A6A0A0A1</accession>
<dbReference type="PANTHER" id="PTHR43968">
    <property type="match status" value="1"/>
</dbReference>